<reference evidence="6" key="1">
    <citation type="submission" date="2020-08" db="EMBL/GenBank/DDBJ databases">
        <title>Genome public.</title>
        <authorList>
            <person name="Liu C."/>
            <person name="Sun Q."/>
        </authorList>
    </citation>
    <scope>NUCLEOTIDE SEQUENCE</scope>
    <source>
        <strain evidence="6">NSJ-54</strain>
    </source>
</reference>
<dbReference type="CDD" id="cd00340">
    <property type="entry name" value="GSH_Peroxidase"/>
    <property type="match status" value="1"/>
</dbReference>
<evidence type="ECO:0000256" key="2">
    <source>
        <dbReference type="ARBA" id="ARBA00022559"/>
    </source>
</evidence>
<dbReference type="FunFam" id="3.40.30.10:FF:000010">
    <property type="entry name" value="Glutathione peroxidase"/>
    <property type="match status" value="1"/>
</dbReference>
<comment type="caution">
    <text evidence="6">The sequence shown here is derived from an EMBL/GenBank/DDBJ whole genome shotgun (WGS) entry which is preliminary data.</text>
</comment>
<evidence type="ECO:0000256" key="5">
    <source>
        <dbReference type="RuleBase" id="RU000499"/>
    </source>
</evidence>
<keyword evidence="2 5" id="KW-0575">Peroxidase</keyword>
<protein>
    <recommendedName>
        <fullName evidence="5">Glutathione peroxidase</fullName>
    </recommendedName>
</protein>
<accession>A0A926EDG9</accession>
<dbReference type="GO" id="GO:0004601">
    <property type="term" value="F:peroxidase activity"/>
    <property type="evidence" value="ECO:0007669"/>
    <property type="project" value="UniProtKB-KW"/>
</dbReference>
<dbReference type="RefSeq" id="WP_262397016.1">
    <property type="nucleotide sequence ID" value="NZ_JACRTC010000002.1"/>
</dbReference>
<dbReference type="InterPro" id="IPR029760">
    <property type="entry name" value="GPX_CS"/>
</dbReference>
<dbReference type="PRINTS" id="PR01011">
    <property type="entry name" value="GLUTPROXDASE"/>
</dbReference>
<dbReference type="PANTHER" id="PTHR11592">
    <property type="entry name" value="GLUTATHIONE PEROXIDASE"/>
    <property type="match status" value="1"/>
</dbReference>
<dbReference type="PROSITE" id="PS00763">
    <property type="entry name" value="GLUTATHIONE_PEROXID_2"/>
    <property type="match status" value="1"/>
</dbReference>
<dbReference type="InterPro" id="IPR036249">
    <property type="entry name" value="Thioredoxin-like_sf"/>
</dbReference>
<dbReference type="SUPFAM" id="SSF52833">
    <property type="entry name" value="Thioredoxin-like"/>
    <property type="match status" value="1"/>
</dbReference>
<proteinExistence type="inferred from homology"/>
<dbReference type="InterPro" id="IPR000889">
    <property type="entry name" value="Glutathione_peroxidase"/>
</dbReference>
<dbReference type="GO" id="GO:0034599">
    <property type="term" value="P:cellular response to oxidative stress"/>
    <property type="evidence" value="ECO:0007669"/>
    <property type="project" value="TreeGrafter"/>
</dbReference>
<evidence type="ECO:0000313" key="6">
    <source>
        <dbReference type="EMBL" id="MBC8569906.1"/>
    </source>
</evidence>
<sequence length="181" mass="20371">MDIFKFPVKTIGGTETTLAPYRGKVMLIVNTASKCGFTPQLGELEALYERYKDKGFVVLGFPCNQFHEQDPEDNNAIEQFCQKNYGVTFPLFAKVKVNGPDASPLFAYLTSQKGFAGFDERHPIAAKLDEILRQELGDYQNDSAIKWNFTKFLISRDGDVVSRFEPTTLPEDIASSIEKLI</sequence>
<evidence type="ECO:0000256" key="3">
    <source>
        <dbReference type="ARBA" id="ARBA00023002"/>
    </source>
</evidence>
<name>A0A926EDG9_9FIRM</name>
<dbReference type="AlphaFoldDB" id="A0A926EDG9"/>
<dbReference type="InterPro" id="IPR029759">
    <property type="entry name" value="GPX_AS"/>
</dbReference>
<dbReference type="Gene3D" id="3.40.30.10">
    <property type="entry name" value="Glutaredoxin"/>
    <property type="match status" value="1"/>
</dbReference>
<dbReference type="PROSITE" id="PS51355">
    <property type="entry name" value="GLUTATHIONE_PEROXID_3"/>
    <property type="match status" value="1"/>
</dbReference>
<evidence type="ECO:0000313" key="7">
    <source>
        <dbReference type="Proteomes" id="UP000660861"/>
    </source>
</evidence>
<comment type="similarity">
    <text evidence="1 5">Belongs to the glutathione peroxidase family.</text>
</comment>
<evidence type="ECO:0000256" key="4">
    <source>
        <dbReference type="PIRSR" id="PIRSR000303-1"/>
    </source>
</evidence>
<dbReference type="EMBL" id="JACRTC010000002">
    <property type="protein sequence ID" value="MBC8569906.1"/>
    <property type="molecule type" value="Genomic_DNA"/>
</dbReference>
<dbReference type="PANTHER" id="PTHR11592:SF78">
    <property type="entry name" value="GLUTATHIONE PEROXIDASE"/>
    <property type="match status" value="1"/>
</dbReference>
<dbReference type="PIRSF" id="PIRSF000303">
    <property type="entry name" value="Glutathion_perox"/>
    <property type="match status" value="1"/>
</dbReference>
<dbReference type="Proteomes" id="UP000660861">
    <property type="component" value="Unassembled WGS sequence"/>
</dbReference>
<organism evidence="6 7">
    <name type="scientific">Zongyangia hominis</name>
    <dbReference type="NCBI Taxonomy" id="2763677"/>
    <lineage>
        <taxon>Bacteria</taxon>
        <taxon>Bacillati</taxon>
        <taxon>Bacillota</taxon>
        <taxon>Clostridia</taxon>
        <taxon>Eubacteriales</taxon>
        <taxon>Oscillospiraceae</taxon>
        <taxon>Zongyangia</taxon>
    </lineage>
</organism>
<keyword evidence="3 5" id="KW-0560">Oxidoreductase</keyword>
<dbReference type="Pfam" id="PF00255">
    <property type="entry name" value="GSHPx"/>
    <property type="match status" value="1"/>
</dbReference>
<dbReference type="PROSITE" id="PS00460">
    <property type="entry name" value="GLUTATHIONE_PEROXID_1"/>
    <property type="match status" value="1"/>
</dbReference>
<feature type="active site" evidence="4">
    <location>
        <position position="35"/>
    </location>
</feature>
<evidence type="ECO:0000256" key="1">
    <source>
        <dbReference type="ARBA" id="ARBA00006926"/>
    </source>
</evidence>
<gene>
    <name evidence="6" type="ORF">H8709_03580</name>
</gene>
<keyword evidence="7" id="KW-1185">Reference proteome</keyword>